<gene>
    <name evidence="1" type="ORF">PY650_35720</name>
</gene>
<protein>
    <recommendedName>
        <fullName evidence="3">Twin-arginine translocation pathway signal</fullName>
    </recommendedName>
</protein>
<evidence type="ECO:0008006" key="3">
    <source>
        <dbReference type="Google" id="ProtNLM"/>
    </source>
</evidence>
<dbReference type="InterPro" id="IPR006311">
    <property type="entry name" value="TAT_signal"/>
</dbReference>
<keyword evidence="2" id="KW-1185">Reference proteome</keyword>
<dbReference type="PROSITE" id="PS51318">
    <property type="entry name" value="TAT"/>
    <property type="match status" value="1"/>
</dbReference>
<organism evidence="1 2">
    <name type="scientific">Rhizobium calliandrae</name>
    <dbReference type="NCBI Taxonomy" id="1312182"/>
    <lineage>
        <taxon>Bacteria</taxon>
        <taxon>Pseudomonadati</taxon>
        <taxon>Pseudomonadota</taxon>
        <taxon>Alphaproteobacteria</taxon>
        <taxon>Hyphomicrobiales</taxon>
        <taxon>Rhizobiaceae</taxon>
        <taxon>Rhizobium/Agrobacterium group</taxon>
        <taxon>Rhizobium</taxon>
    </lineage>
</organism>
<dbReference type="EMBL" id="JARFYN010000111">
    <property type="protein sequence ID" value="MDL2410799.1"/>
    <property type="molecule type" value="Genomic_DNA"/>
</dbReference>
<evidence type="ECO:0000313" key="1">
    <source>
        <dbReference type="EMBL" id="MDL2410799.1"/>
    </source>
</evidence>
<dbReference type="RefSeq" id="WP_285884785.1">
    <property type="nucleotide sequence ID" value="NZ_JARFYN010000111.1"/>
</dbReference>
<dbReference type="Proteomes" id="UP001172630">
    <property type="component" value="Unassembled WGS sequence"/>
</dbReference>
<comment type="caution">
    <text evidence="1">The sequence shown here is derived from an EMBL/GenBank/DDBJ whole genome shotgun (WGS) entry which is preliminary data.</text>
</comment>
<proteinExistence type="predicted"/>
<sequence length="249" mass="26985">MKTKIQVNGKALPIDSGLEMTRRRFFGGLAVATALSGAATAQAAGSRSIMENSELLAMGQRFDAAHETFRATVEQLPDKQAAYRVLAPSIPPELIVTRLYTDKWQLSESVVDEADPCCGRIKGNDGLPLLVVASYRIESRYRSGGEPVDMSEASGYHLWLYDIAKKFEAEKAAALLISGLDKVLSAYGCAETSLREAIHDLCAIRARTPAGVALKIRATAAYAALGTEERTTASQWLARAVWEDMSEEA</sequence>
<accession>A0ABT7KQ73</accession>
<evidence type="ECO:0000313" key="2">
    <source>
        <dbReference type="Proteomes" id="UP001172630"/>
    </source>
</evidence>
<name>A0ABT7KQ73_9HYPH</name>
<reference evidence="1" key="1">
    <citation type="submission" date="2023-06" db="EMBL/GenBank/DDBJ databases">
        <title>Phylogenetic Diversity of Rhizobium strains.</title>
        <authorList>
            <person name="Moura F.T."/>
            <person name="Helene L.C.F."/>
            <person name="Hungria M."/>
        </authorList>
    </citation>
    <scope>NUCLEOTIDE SEQUENCE</scope>
    <source>
        <strain evidence="1">CCGE524</strain>
    </source>
</reference>